<feature type="region of interest" description="Disordered" evidence="2">
    <location>
        <begin position="1"/>
        <end position="111"/>
    </location>
</feature>
<dbReference type="Gene3D" id="6.10.140.1020">
    <property type="match status" value="1"/>
</dbReference>
<evidence type="ECO:0000256" key="2">
    <source>
        <dbReference type="SAM" id="MobiDB-lite"/>
    </source>
</evidence>
<sequence length="278" mass="31225">MSSLSMPAAKRRRVDAANETLKKPFRSPMVKRPQPQEGIDIAASSPATPAPAAHRRERIELTRLSTPSKIPGGRRFGPALSASVGSFGTPSRPAPNRGTDQKFGSSLDGLSDKDTEFLNKLSRRKKEAELKTREVEKEMELVRQAARIQSGKETSNEELEKLVGKWKGACRTAAEELFELIRGRVDSMGGGAAWRETRQQNPWFDEDTAEEKKTREEAGEGADDREELEGLERVEESEDGPEQDEERDFTMHMMLKSLNIDPKIIGYDPVEDKWRDWG</sequence>
<keyword evidence="4" id="KW-1185">Reference proteome</keyword>
<dbReference type="Proteomes" id="UP001174691">
    <property type="component" value="Unassembled WGS sequence"/>
</dbReference>
<dbReference type="PANTHER" id="PTHR28527">
    <property type="entry name" value="MATING-TYPE SWITCHING PROTEIN SWI2-RELATED"/>
    <property type="match status" value="1"/>
</dbReference>
<organism evidence="3 4">
    <name type="scientific">Coniochaeta hoffmannii</name>
    <dbReference type="NCBI Taxonomy" id="91930"/>
    <lineage>
        <taxon>Eukaryota</taxon>
        <taxon>Fungi</taxon>
        <taxon>Dikarya</taxon>
        <taxon>Ascomycota</taxon>
        <taxon>Pezizomycotina</taxon>
        <taxon>Sordariomycetes</taxon>
        <taxon>Sordariomycetidae</taxon>
        <taxon>Coniochaetales</taxon>
        <taxon>Coniochaetaceae</taxon>
        <taxon>Coniochaeta</taxon>
    </lineage>
</organism>
<keyword evidence="1" id="KW-0175">Coiled coil</keyword>
<evidence type="ECO:0008006" key="5">
    <source>
        <dbReference type="Google" id="ProtNLM"/>
    </source>
</evidence>
<evidence type="ECO:0000313" key="4">
    <source>
        <dbReference type="Proteomes" id="UP001174691"/>
    </source>
</evidence>
<feature type="compositionally biased region" description="Low complexity" evidence="2">
    <location>
        <begin position="42"/>
        <end position="52"/>
    </location>
</feature>
<dbReference type="GO" id="GO:0006310">
    <property type="term" value="P:DNA recombination"/>
    <property type="evidence" value="ECO:0007669"/>
    <property type="project" value="TreeGrafter"/>
</dbReference>
<reference evidence="3" key="1">
    <citation type="submission" date="2022-07" db="EMBL/GenBank/DDBJ databases">
        <title>Fungi with potential for degradation of polypropylene.</title>
        <authorList>
            <person name="Gostincar C."/>
        </authorList>
    </citation>
    <scope>NUCLEOTIDE SEQUENCE</scope>
    <source>
        <strain evidence="3">EXF-13287</strain>
    </source>
</reference>
<feature type="coiled-coil region" evidence="1">
    <location>
        <begin position="118"/>
        <end position="145"/>
    </location>
</feature>
<dbReference type="EMBL" id="JANBVN010000076">
    <property type="protein sequence ID" value="KAJ9149733.1"/>
    <property type="molecule type" value="Genomic_DNA"/>
</dbReference>
<feature type="compositionally biased region" description="Acidic residues" evidence="2">
    <location>
        <begin position="235"/>
        <end position="247"/>
    </location>
</feature>
<name>A0AA38VVQ1_9PEZI</name>
<dbReference type="AlphaFoldDB" id="A0AA38VVQ1"/>
<evidence type="ECO:0000313" key="3">
    <source>
        <dbReference type="EMBL" id="KAJ9149733.1"/>
    </source>
</evidence>
<comment type="caution">
    <text evidence="3">The sequence shown here is derived from an EMBL/GenBank/DDBJ whole genome shotgun (WGS) entry which is preliminary data.</text>
</comment>
<dbReference type="PANTHER" id="PTHR28527:SF1">
    <property type="entry name" value="SWI5-DEPENDENT RECOMBINATION DNA REPAIR PROTEIN 1"/>
    <property type="match status" value="1"/>
</dbReference>
<feature type="region of interest" description="Disordered" evidence="2">
    <location>
        <begin position="193"/>
        <end position="248"/>
    </location>
</feature>
<protein>
    <recommendedName>
        <fullName evidence="5">Swi5-dependent recombination DNA repair protein 1</fullName>
    </recommendedName>
</protein>
<accession>A0AA38VVQ1</accession>
<gene>
    <name evidence="3" type="ORF">NKR19_g5506</name>
</gene>
<proteinExistence type="predicted"/>
<evidence type="ECO:0000256" key="1">
    <source>
        <dbReference type="SAM" id="Coils"/>
    </source>
</evidence>